<dbReference type="EMBL" id="CP023326">
    <property type="protein sequence ID" value="ATY66127.1"/>
    <property type="molecule type" value="Genomic_DNA"/>
</dbReference>
<proteinExistence type="predicted"/>
<name>A0A2H4SSP3_CORMI</name>
<organism evidence="2 3">
    <name type="scientific">Cordyceps militaris</name>
    <name type="common">Caterpillar fungus</name>
    <name type="synonym">Clavaria militaris</name>
    <dbReference type="NCBI Taxonomy" id="73501"/>
    <lineage>
        <taxon>Eukaryota</taxon>
        <taxon>Fungi</taxon>
        <taxon>Dikarya</taxon>
        <taxon>Ascomycota</taxon>
        <taxon>Pezizomycotina</taxon>
        <taxon>Sordariomycetes</taxon>
        <taxon>Hypocreomycetidae</taxon>
        <taxon>Hypocreales</taxon>
        <taxon>Cordycipitaceae</taxon>
        <taxon>Cordyceps</taxon>
    </lineage>
</organism>
<dbReference type="Proteomes" id="UP000323067">
    <property type="component" value="Chromosome iii"/>
</dbReference>
<protein>
    <submittedName>
        <fullName evidence="2">Uncharacterized protein</fullName>
    </submittedName>
</protein>
<evidence type="ECO:0000256" key="1">
    <source>
        <dbReference type="SAM" id="MobiDB-lite"/>
    </source>
</evidence>
<evidence type="ECO:0000313" key="3">
    <source>
        <dbReference type="Proteomes" id="UP000323067"/>
    </source>
</evidence>
<reference evidence="2 3" key="1">
    <citation type="journal article" date="2017" name="BMC Genomics">
        <title>Chromosome level assembly and secondary metabolite potential of the parasitic fungus Cordyceps militaris.</title>
        <authorList>
            <person name="Kramer G.J."/>
            <person name="Nodwell J.R."/>
        </authorList>
    </citation>
    <scope>NUCLEOTIDE SEQUENCE [LARGE SCALE GENOMIC DNA]</scope>
    <source>
        <strain evidence="2 3">ATCC 34164</strain>
    </source>
</reference>
<sequence length="336" mass="36478">MKPPPATPTPRRFLTKRPAPSSQLPHSTPTPLRFQSTPRFGSTQTRQVEEVDEIDVASSQSSAVVDGRDVTVSDSIEVDSYADSLASQAPRSSSSSSSDVEMEDDRRRLGYSSDRNEDAAATAHVERWEDDTGTPPVKRRRLSASASPPRLRMRAEYESDSDTGHYEENYESEPDDDVEDRTRTRPPAQQKQPTFQPAPRFRPVPEDDVLAQPDHGGPGRTLLAAHLSPRAAGARPISRAGSPRSCRGAEGGGDDGAAIIRLRVEEARPGARMHLVRGRGPAEDEGAAVQRYILAGGSGVRMVAEGCVLRIVPAPAWDVHLGEQWTVACDWSVESG</sequence>
<dbReference type="OrthoDB" id="5389296at2759"/>
<feature type="compositionally biased region" description="Basic and acidic residues" evidence="1">
    <location>
        <begin position="104"/>
        <end position="118"/>
    </location>
</feature>
<feature type="region of interest" description="Disordered" evidence="1">
    <location>
        <begin position="1"/>
        <end position="254"/>
    </location>
</feature>
<gene>
    <name evidence="2" type="ORF">A9K55_001339</name>
</gene>
<dbReference type="AlphaFoldDB" id="A0A2H4SSP3"/>
<feature type="compositionally biased region" description="Polar residues" evidence="1">
    <location>
        <begin position="20"/>
        <end position="46"/>
    </location>
</feature>
<accession>A0A2H4SSP3</accession>
<feature type="compositionally biased region" description="Basic and acidic residues" evidence="1">
    <location>
        <begin position="153"/>
        <end position="168"/>
    </location>
</feature>
<evidence type="ECO:0000313" key="2">
    <source>
        <dbReference type="EMBL" id="ATY66127.1"/>
    </source>
</evidence>
<feature type="compositionally biased region" description="Acidic residues" evidence="1">
    <location>
        <begin position="169"/>
        <end position="179"/>
    </location>
</feature>
<feature type="compositionally biased region" description="Low complexity" evidence="1">
    <location>
        <begin position="56"/>
        <end position="65"/>
    </location>
</feature>
<dbReference type="VEuPathDB" id="FungiDB:A9K55_001339"/>